<evidence type="ECO:0000256" key="7">
    <source>
        <dbReference type="SAM" id="MobiDB-lite"/>
    </source>
</evidence>
<dbReference type="Pfam" id="PF01257">
    <property type="entry name" value="2Fe-2S_thioredx"/>
    <property type="match status" value="1"/>
</dbReference>
<protein>
    <submittedName>
        <fullName evidence="8">NADH-quinone oxidoreductase subunit NuoE</fullName>
        <ecNumber evidence="8">1.6.5.9</ecNumber>
    </submittedName>
</protein>
<feature type="compositionally biased region" description="Basic and acidic residues" evidence="7">
    <location>
        <begin position="295"/>
        <end position="313"/>
    </location>
</feature>
<dbReference type="Gene3D" id="1.10.10.1590">
    <property type="entry name" value="NADH-quinone oxidoreductase subunit E"/>
    <property type="match status" value="1"/>
</dbReference>
<feature type="compositionally biased region" description="Basic and acidic residues" evidence="7">
    <location>
        <begin position="364"/>
        <end position="373"/>
    </location>
</feature>
<dbReference type="FunFam" id="1.10.10.1590:FF:000001">
    <property type="entry name" value="NADH-quinone oxidoreductase subunit E"/>
    <property type="match status" value="1"/>
</dbReference>
<evidence type="ECO:0000313" key="9">
    <source>
        <dbReference type="Proteomes" id="UP000510844"/>
    </source>
</evidence>
<dbReference type="PANTHER" id="PTHR10371:SF3">
    <property type="entry name" value="NADH DEHYDROGENASE [UBIQUINONE] FLAVOPROTEIN 2, MITOCHONDRIAL"/>
    <property type="match status" value="1"/>
</dbReference>
<accession>A0A7L6BAA1</accession>
<dbReference type="InterPro" id="IPR041921">
    <property type="entry name" value="NuoE_N"/>
</dbReference>
<feature type="region of interest" description="Disordered" evidence="7">
    <location>
        <begin position="212"/>
        <end position="393"/>
    </location>
</feature>
<dbReference type="PANTHER" id="PTHR10371">
    <property type="entry name" value="NADH DEHYDROGENASE UBIQUINONE FLAVOPROTEIN 2, MITOCHONDRIAL"/>
    <property type="match status" value="1"/>
</dbReference>
<keyword evidence="5" id="KW-0411">Iron-sulfur</keyword>
<dbReference type="InterPro" id="IPR042128">
    <property type="entry name" value="NuoE_dom"/>
</dbReference>
<evidence type="ECO:0000256" key="2">
    <source>
        <dbReference type="ARBA" id="ARBA00022714"/>
    </source>
</evidence>
<keyword evidence="2" id="KW-0001">2Fe-2S</keyword>
<comment type="similarity">
    <text evidence="1">Belongs to the complex I 24 kDa subunit family.</text>
</comment>
<dbReference type="AlphaFoldDB" id="A0A7L6BAA1"/>
<dbReference type="NCBIfam" id="NF005721">
    <property type="entry name" value="PRK07539.1-1"/>
    <property type="match status" value="1"/>
</dbReference>
<evidence type="ECO:0000256" key="4">
    <source>
        <dbReference type="ARBA" id="ARBA00023004"/>
    </source>
</evidence>
<feature type="compositionally biased region" description="Low complexity" evidence="7">
    <location>
        <begin position="260"/>
        <end position="292"/>
    </location>
</feature>
<sequence length="393" mass="40316">MSTTFTEETRLRAREIIARYPADRSRSALLPLLHLVQSEEGYVSPAGVEFCAEVLGLNKAQVGAVATFYTMYKRKPTGDYLVSVCTNTMCDVLGGQTVYDTLAEHLGVGHEETTADGKITLEHAECLAACDYGPVMTVNYDFFDNVEPQGALGVVQELQAGGRPMPTRGARLCTLKEMAVQLAGFADERDGAVADGGPGEPSLRGLRLAEQHGISVPGYDPKTPIRSKAEADRAAAEAKAKAEAEKPAPAPEKAPEPAKADATGTPAKADTAGNAGAAEPATPAAAGGSTAPDVKAPDDKSPQVRTAETRQPDAKTPVADAPGTKLPVDGPAPAPRDARAAEAAGAAANPPAGDGKPAGDAADAQERNLKEAEAGTDADGADPADANGTGARK</sequence>
<keyword evidence="4" id="KW-0408">Iron</keyword>
<dbReference type="InterPro" id="IPR036249">
    <property type="entry name" value="Thioredoxin-like_sf"/>
</dbReference>
<proteinExistence type="inferred from homology"/>
<keyword evidence="9" id="KW-1185">Reference proteome</keyword>
<evidence type="ECO:0000256" key="1">
    <source>
        <dbReference type="ARBA" id="ARBA00010643"/>
    </source>
</evidence>
<dbReference type="GO" id="GO:0050136">
    <property type="term" value="F:NADH dehydrogenase (quinone) (non-electrogenic) activity"/>
    <property type="evidence" value="ECO:0007669"/>
    <property type="project" value="UniProtKB-EC"/>
</dbReference>
<dbReference type="Gene3D" id="3.40.30.10">
    <property type="entry name" value="Glutaredoxin"/>
    <property type="match status" value="1"/>
</dbReference>
<reference evidence="9" key="1">
    <citation type="submission" date="2020-07" db="EMBL/GenBank/DDBJ databases">
        <title>A new Micromonospora strain with potent antibiotic activity isolated from the microbiome of a mid-Atlantic deep-sea sponge.</title>
        <authorList>
            <person name="Back C.R."/>
            <person name="Stennett H.L."/>
            <person name="Williams S.E."/>
            <person name="Wang L."/>
            <person name="Ojeda Gomez J."/>
            <person name="Abdulle O.M."/>
            <person name="Duffy T."/>
            <person name="Hendry K.R."/>
            <person name="Powell D."/>
            <person name="Stach J.E."/>
            <person name="Essex-Lopresti A.E."/>
            <person name="Willis C.L."/>
            <person name="Curnow P."/>
            <person name="Race P.R."/>
        </authorList>
    </citation>
    <scope>NUCLEOTIDE SEQUENCE [LARGE SCALE GENOMIC DNA]</scope>
    <source>
        <strain evidence="9">28ISP2-46</strain>
    </source>
</reference>
<evidence type="ECO:0000313" key="8">
    <source>
        <dbReference type="EMBL" id="QLQ38906.1"/>
    </source>
</evidence>
<keyword evidence="8" id="KW-0560">Oxidoreductase</keyword>
<dbReference type="EC" id="1.6.5.9" evidence="8"/>
<dbReference type="InterPro" id="IPR002023">
    <property type="entry name" value="NuoE-like"/>
</dbReference>
<evidence type="ECO:0000256" key="6">
    <source>
        <dbReference type="ARBA" id="ARBA00034078"/>
    </source>
</evidence>
<gene>
    <name evidence="8" type="primary">nuoE</name>
    <name evidence="8" type="ORF">H1D33_08770</name>
</gene>
<dbReference type="NCBIfam" id="TIGR01958">
    <property type="entry name" value="nuoE_fam"/>
    <property type="match status" value="1"/>
</dbReference>
<feature type="compositionally biased region" description="Low complexity" evidence="7">
    <location>
        <begin position="383"/>
        <end position="393"/>
    </location>
</feature>
<feature type="compositionally biased region" description="Low complexity" evidence="7">
    <location>
        <begin position="341"/>
        <end position="362"/>
    </location>
</feature>
<feature type="compositionally biased region" description="Basic and acidic residues" evidence="7">
    <location>
        <begin position="227"/>
        <end position="246"/>
    </location>
</feature>
<dbReference type="GO" id="GO:0046872">
    <property type="term" value="F:metal ion binding"/>
    <property type="evidence" value="ECO:0007669"/>
    <property type="project" value="UniProtKB-KW"/>
</dbReference>
<keyword evidence="3" id="KW-0479">Metal-binding</keyword>
<dbReference type="RefSeq" id="WP_181571315.1">
    <property type="nucleotide sequence ID" value="NZ_CP059322.2"/>
</dbReference>
<reference evidence="8 9" key="2">
    <citation type="journal article" date="2021" name="Mar. Drugs">
        <title>A New Micromonospora Strain with Antibiotic Activity Isolated from the Microbiome of a Mid-Atlantic Deep-Sea Sponge.</title>
        <authorList>
            <person name="Back C.R."/>
            <person name="Stennett H.L."/>
            <person name="Williams S.E."/>
            <person name="Wang L."/>
            <person name="Ojeda Gomez J."/>
            <person name="Abdulle O.M."/>
            <person name="Duffy T."/>
            <person name="Neal C."/>
            <person name="Mantell J."/>
            <person name="Jepson M.A."/>
            <person name="Hendry K.R."/>
            <person name="Powell D."/>
            <person name="Stach J.E.M."/>
            <person name="Essex-Lopresti A.E."/>
            <person name="Willis C.L."/>
            <person name="Curnow P."/>
            <person name="Race P.R."/>
        </authorList>
    </citation>
    <scope>NUCLEOTIDE SEQUENCE [LARGE SCALE GENOMIC DNA]</scope>
    <source>
        <strain evidence="8 9">28ISP2-46</strain>
    </source>
</reference>
<dbReference type="CDD" id="cd03064">
    <property type="entry name" value="TRX_Fd_NuoE"/>
    <property type="match status" value="1"/>
</dbReference>
<dbReference type="SUPFAM" id="SSF52833">
    <property type="entry name" value="Thioredoxin-like"/>
    <property type="match status" value="1"/>
</dbReference>
<dbReference type="Proteomes" id="UP000510844">
    <property type="component" value="Chromosome"/>
</dbReference>
<organism evidence="8 9">
    <name type="scientific">Micromonospora robiginosa</name>
    <dbReference type="NCBI Taxonomy" id="2749844"/>
    <lineage>
        <taxon>Bacteria</taxon>
        <taxon>Bacillati</taxon>
        <taxon>Actinomycetota</taxon>
        <taxon>Actinomycetes</taxon>
        <taxon>Micromonosporales</taxon>
        <taxon>Micromonosporaceae</taxon>
        <taxon>Micromonospora</taxon>
    </lineage>
</organism>
<evidence type="ECO:0000256" key="3">
    <source>
        <dbReference type="ARBA" id="ARBA00022723"/>
    </source>
</evidence>
<comment type="cofactor">
    <cofactor evidence="6">
        <name>[2Fe-2S] cluster</name>
        <dbReference type="ChEBI" id="CHEBI:190135"/>
    </cofactor>
</comment>
<evidence type="ECO:0000256" key="5">
    <source>
        <dbReference type="ARBA" id="ARBA00023014"/>
    </source>
</evidence>
<dbReference type="KEGG" id="mfeu:H1D33_08770"/>
<dbReference type="GO" id="GO:0051537">
    <property type="term" value="F:2 iron, 2 sulfur cluster binding"/>
    <property type="evidence" value="ECO:0007669"/>
    <property type="project" value="UniProtKB-KW"/>
</dbReference>
<dbReference type="EMBL" id="CP059322">
    <property type="protein sequence ID" value="QLQ38906.1"/>
    <property type="molecule type" value="Genomic_DNA"/>
</dbReference>
<name>A0A7L6BAA1_9ACTN</name>